<reference evidence="2" key="1">
    <citation type="submission" date="2025-08" db="UniProtKB">
        <authorList>
            <consortium name="Ensembl"/>
        </authorList>
    </citation>
    <scope>IDENTIFICATION</scope>
</reference>
<dbReference type="Proteomes" id="UP000694396">
    <property type="component" value="Unplaced"/>
</dbReference>
<proteinExistence type="predicted"/>
<feature type="region of interest" description="Disordered" evidence="1">
    <location>
        <begin position="32"/>
        <end position="130"/>
    </location>
</feature>
<reference evidence="2" key="2">
    <citation type="submission" date="2025-09" db="UniProtKB">
        <authorList>
            <consortium name="Ensembl"/>
        </authorList>
    </citation>
    <scope>IDENTIFICATION</scope>
</reference>
<evidence type="ECO:0000313" key="2">
    <source>
        <dbReference type="Ensembl" id="ENSCRFP00000009535.1"/>
    </source>
</evidence>
<keyword evidence="3" id="KW-1185">Reference proteome</keyword>
<protein>
    <submittedName>
        <fullName evidence="2">Uncharacterized protein</fullName>
    </submittedName>
</protein>
<evidence type="ECO:0000313" key="3">
    <source>
        <dbReference type="Proteomes" id="UP000694396"/>
    </source>
</evidence>
<sequence length="165" mass="16869">MSRVPSANMARHCAWLSGVSADSTTRRTITRFSGSGCDELTSPSRILSMAPGASAERRRRGAARAESRPGGDGGTLRRRRLSSGTPRPSHGQRPMASEGGAGAGPGRDGAGEVRRGGAGRVGVSRGVPGSCGVQGGGGLFRLYLLPCSYRVPPARSVRSHGDAGA</sequence>
<feature type="compositionally biased region" description="Gly residues" evidence="1">
    <location>
        <begin position="99"/>
        <end position="108"/>
    </location>
</feature>
<feature type="compositionally biased region" description="Low complexity" evidence="1">
    <location>
        <begin position="121"/>
        <end position="130"/>
    </location>
</feature>
<evidence type="ECO:0000256" key="1">
    <source>
        <dbReference type="SAM" id="MobiDB-lite"/>
    </source>
</evidence>
<name>A0A8C3QQN7_9PASS</name>
<accession>A0A8C3QQN7</accession>
<dbReference type="Ensembl" id="ENSCRFT00000009874.1">
    <property type="protein sequence ID" value="ENSCRFP00000009535.1"/>
    <property type="gene ID" value="ENSCRFG00000007428.1"/>
</dbReference>
<dbReference type="AlphaFoldDB" id="A0A8C3QQN7"/>
<organism evidence="2 3">
    <name type="scientific">Cyanoderma ruficeps</name>
    <name type="common">rufous-capped babbler</name>
    <dbReference type="NCBI Taxonomy" id="181631"/>
    <lineage>
        <taxon>Eukaryota</taxon>
        <taxon>Metazoa</taxon>
        <taxon>Chordata</taxon>
        <taxon>Craniata</taxon>
        <taxon>Vertebrata</taxon>
        <taxon>Euteleostomi</taxon>
        <taxon>Archelosauria</taxon>
        <taxon>Archosauria</taxon>
        <taxon>Dinosauria</taxon>
        <taxon>Saurischia</taxon>
        <taxon>Theropoda</taxon>
        <taxon>Coelurosauria</taxon>
        <taxon>Aves</taxon>
        <taxon>Neognathae</taxon>
        <taxon>Neoaves</taxon>
        <taxon>Telluraves</taxon>
        <taxon>Australaves</taxon>
        <taxon>Passeriformes</taxon>
        <taxon>Sylvioidea</taxon>
        <taxon>Timaliidae</taxon>
        <taxon>Cyanoderma</taxon>
    </lineage>
</organism>